<dbReference type="EnsemblPlants" id="Pp3c13_17220V3.1">
    <property type="protein sequence ID" value="Pp3c13_17220V3.1"/>
    <property type="gene ID" value="Pp3c13_17220"/>
</dbReference>
<accession>A9SZH3</accession>
<dbReference type="InParanoid" id="A9SZH3"/>
<evidence type="ECO:0000313" key="4">
    <source>
        <dbReference type="Proteomes" id="UP000006727"/>
    </source>
</evidence>
<reference evidence="2 4" key="2">
    <citation type="journal article" date="2018" name="Plant J.">
        <title>The Physcomitrella patens chromosome-scale assembly reveals moss genome structure and evolution.</title>
        <authorList>
            <person name="Lang D."/>
            <person name="Ullrich K.K."/>
            <person name="Murat F."/>
            <person name="Fuchs J."/>
            <person name="Jenkins J."/>
            <person name="Haas F.B."/>
            <person name="Piednoel M."/>
            <person name="Gundlach H."/>
            <person name="Van Bel M."/>
            <person name="Meyberg R."/>
            <person name="Vives C."/>
            <person name="Morata J."/>
            <person name="Symeonidi A."/>
            <person name="Hiss M."/>
            <person name="Muchero W."/>
            <person name="Kamisugi Y."/>
            <person name="Saleh O."/>
            <person name="Blanc G."/>
            <person name="Decker E.L."/>
            <person name="van Gessel N."/>
            <person name="Grimwood J."/>
            <person name="Hayes R.D."/>
            <person name="Graham S.W."/>
            <person name="Gunter L.E."/>
            <person name="McDaniel S.F."/>
            <person name="Hoernstein S.N.W."/>
            <person name="Larsson A."/>
            <person name="Li F.W."/>
            <person name="Perroud P.F."/>
            <person name="Phillips J."/>
            <person name="Ranjan P."/>
            <person name="Rokshar D.S."/>
            <person name="Rothfels C.J."/>
            <person name="Schneider L."/>
            <person name="Shu S."/>
            <person name="Stevenson D.W."/>
            <person name="Thummler F."/>
            <person name="Tillich M."/>
            <person name="Villarreal Aguilar J.C."/>
            <person name="Widiez T."/>
            <person name="Wong G.K."/>
            <person name="Wymore A."/>
            <person name="Zhang Y."/>
            <person name="Zimmer A.D."/>
            <person name="Quatrano R.S."/>
            <person name="Mayer K.F.X."/>
            <person name="Goodstein D."/>
            <person name="Casacuberta J.M."/>
            <person name="Vandepoele K."/>
            <person name="Reski R."/>
            <person name="Cuming A.C."/>
            <person name="Tuskan G.A."/>
            <person name="Maumus F."/>
            <person name="Salse J."/>
            <person name="Schmutz J."/>
            <person name="Rensing S.A."/>
        </authorList>
    </citation>
    <scope>NUCLEOTIDE SEQUENCE [LARGE SCALE GENOMIC DNA]</scope>
    <source>
        <strain evidence="3 4">cv. Gransden 2004</strain>
    </source>
</reference>
<dbReference type="EMBL" id="ABEU02000013">
    <property type="protein sequence ID" value="PNR42674.1"/>
    <property type="molecule type" value="Genomic_DNA"/>
</dbReference>
<gene>
    <name evidence="2" type="ORF">PHYPA_017504</name>
</gene>
<evidence type="ECO:0000256" key="1">
    <source>
        <dbReference type="SAM" id="MobiDB-lite"/>
    </source>
</evidence>
<name>A9SZH3_PHYPA</name>
<dbReference type="AlphaFoldDB" id="A9SZH3"/>
<evidence type="ECO:0000313" key="2">
    <source>
        <dbReference type="EMBL" id="PNR42674.1"/>
    </source>
</evidence>
<dbReference type="HOGENOM" id="CLU_1557839_0_0_1"/>
<dbReference type="Gramene" id="Pp3c13_17220V3.1">
    <property type="protein sequence ID" value="Pp3c13_17220V3.1"/>
    <property type="gene ID" value="Pp3c13_17220"/>
</dbReference>
<keyword evidence="4" id="KW-1185">Reference proteome</keyword>
<reference evidence="3" key="3">
    <citation type="submission" date="2020-12" db="UniProtKB">
        <authorList>
            <consortium name="EnsemblPlants"/>
        </authorList>
    </citation>
    <scope>IDENTIFICATION</scope>
</reference>
<dbReference type="Proteomes" id="UP000006727">
    <property type="component" value="Chromosome 13"/>
</dbReference>
<protein>
    <submittedName>
        <fullName evidence="2 3">Uncharacterized protein</fullName>
    </submittedName>
</protein>
<feature type="region of interest" description="Disordered" evidence="1">
    <location>
        <begin position="139"/>
        <end position="172"/>
    </location>
</feature>
<reference evidence="2 4" key="1">
    <citation type="journal article" date="2008" name="Science">
        <title>The Physcomitrella genome reveals evolutionary insights into the conquest of land by plants.</title>
        <authorList>
            <person name="Rensing S."/>
            <person name="Lang D."/>
            <person name="Zimmer A."/>
            <person name="Terry A."/>
            <person name="Salamov A."/>
            <person name="Shapiro H."/>
            <person name="Nishiyama T."/>
            <person name="Perroud P.-F."/>
            <person name="Lindquist E."/>
            <person name="Kamisugi Y."/>
            <person name="Tanahashi T."/>
            <person name="Sakakibara K."/>
            <person name="Fujita T."/>
            <person name="Oishi K."/>
            <person name="Shin-I T."/>
            <person name="Kuroki Y."/>
            <person name="Toyoda A."/>
            <person name="Suzuki Y."/>
            <person name="Hashimoto A."/>
            <person name="Yamaguchi K."/>
            <person name="Sugano A."/>
            <person name="Kohara Y."/>
            <person name="Fujiyama A."/>
            <person name="Anterola A."/>
            <person name="Aoki S."/>
            <person name="Ashton N."/>
            <person name="Barbazuk W.B."/>
            <person name="Barker E."/>
            <person name="Bennetzen J."/>
            <person name="Bezanilla M."/>
            <person name="Blankenship R."/>
            <person name="Cho S.H."/>
            <person name="Dutcher S."/>
            <person name="Estelle M."/>
            <person name="Fawcett J.A."/>
            <person name="Gundlach H."/>
            <person name="Hanada K."/>
            <person name="Heyl A."/>
            <person name="Hicks K.A."/>
            <person name="Hugh J."/>
            <person name="Lohr M."/>
            <person name="Mayer K."/>
            <person name="Melkozernov A."/>
            <person name="Murata T."/>
            <person name="Nelson D."/>
            <person name="Pils B."/>
            <person name="Prigge M."/>
            <person name="Reiss B."/>
            <person name="Renner T."/>
            <person name="Rombauts S."/>
            <person name="Rushton P."/>
            <person name="Sanderfoot A."/>
            <person name="Schween G."/>
            <person name="Shiu S.-H."/>
            <person name="Stueber K."/>
            <person name="Theodoulou F.L."/>
            <person name="Tu H."/>
            <person name="Van de Peer Y."/>
            <person name="Verrier P.J."/>
            <person name="Waters E."/>
            <person name="Wood A."/>
            <person name="Yang L."/>
            <person name="Cove D."/>
            <person name="Cuming A."/>
            <person name="Hasebe M."/>
            <person name="Lucas S."/>
            <person name="Mishler D.B."/>
            <person name="Reski R."/>
            <person name="Grigoriev I."/>
            <person name="Quatrano R.S."/>
            <person name="Boore J.L."/>
        </authorList>
    </citation>
    <scope>NUCLEOTIDE SEQUENCE [LARGE SCALE GENOMIC DNA]</scope>
    <source>
        <strain evidence="3 4">cv. Gransden 2004</strain>
    </source>
</reference>
<evidence type="ECO:0000313" key="3">
    <source>
        <dbReference type="EnsemblPlants" id="Pp3c13_17220V3.1"/>
    </source>
</evidence>
<sequence>MEVDIQQIGLHAWVSKLDGNGCTPLQRATAGNHTPSQISWLRSMGKDTKYVSASEPLLQTWDIKSLDDAEGGTRGLYSLELAEWLESGTSIDTALATWRLHVPRGPFWWHNQNNLKTKKHKICVNHILTLHSCLESSSGNGKITTTNSRNRQIGAKSPAAAESDARYPIGSF</sequence>
<feature type="compositionally biased region" description="Polar residues" evidence="1">
    <location>
        <begin position="139"/>
        <end position="151"/>
    </location>
</feature>
<dbReference type="PaxDb" id="3218-PP1S142_98V6.1"/>
<proteinExistence type="predicted"/>
<organism evidence="2">
    <name type="scientific">Physcomitrium patens</name>
    <name type="common">Spreading-leaved earth moss</name>
    <name type="synonym">Physcomitrella patens</name>
    <dbReference type="NCBI Taxonomy" id="3218"/>
    <lineage>
        <taxon>Eukaryota</taxon>
        <taxon>Viridiplantae</taxon>
        <taxon>Streptophyta</taxon>
        <taxon>Embryophyta</taxon>
        <taxon>Bryophyta</taxon>
        <taxon>Bryophytina</taxon>
        <taxon>Bryopsida</taxon>
        <taxon>Funariidae</taxon>
        <taxon>Funariales</taxon>
        <taxon>Funariaceae</taxon>
        <taxon>Physcomitrium</taxon>
    </lineage>
</organism>